<keyword evidence="3" id="KW-0813">Transport</keyword>
<dbReference type="SUPFAM" id="SSF56954">
    <property type="entry name" value="Outer membrane efflux proteins (OEP)"/>
    <property type="match status" value="1"/>
</dbReference>
<evidence type="ECO:0000256" key="4">
    <source>
        <dbReference type="ARBA" id="ARBA00022452"/>
    </source>
</evidence>
<keyword evidence="6" id="KW-0472">Membrane</keyword>
<dbReference type="EMBL" id="CP002961">
    <property type="protein sequence ID" value="AFK04712.1"/>
    <property type="molecule type" value="Genomic_DNA"/>
</dbReference>
<evidence type="ECO:0000256" key="6">
    <source>
        <dbReference type="ARBA" id="ARBA00023136"/>
    </source>
</evidence>
<evidence type="ECO:0000256" key="7">
    <source>
        <dbReference type="ARBA" id="ARBA00023237"/>
    </source>
</evidence>
<organism evidence="9 10">
    <name type="scientific">Emticicia oligotrophica (strain DSM 17448 / CIP 109782 / MTCC 6937 / GPTSA100-15)</name>
    <dbReference type="NCBI Taxonomy" id="929562"/>
    <lineage>
        <taxon>Bacteria</taxon>
        <taxon>Pseudomonadati</taxon>
        <taxon>Bacteroidota</taxon>
        <taxon>Cytophagia</taxon>
        <taxon>Cytophagales</taxon>
        <taxon>Leadbetterellaceae</taxon>
        <taxon>Emticicia</taxon>
    </lineage>
</organism>
<keyword evidence="4" id="KW-1134">Transmembrane beta strand</keyword>
<keyword evidence="7" id="KW-0998">Cell outer membrane</keyword>
<dbReference type="Proteomes" id="UP000002875">
    <property type="component" value="Chromosome"/>
</dbReference>
<dbReference type="PANTHER" id="PTHR30026:SF20">
    <property type="entry name" value="OUTER MEMBRANE PROTEIN TOLC"/>
    <property type="match status" value="1"/>
</dbReference>
<dbReference type="Gene3D" id="1.20.1600.10">
    <property type="entry name" value="Outer membrane efflux proteins (OEP)"/>
    <property type="match status" value="1"/>
</dbReference>
<keyword evidence="8" id="KW-0175">Coiled coil</keyword>
<keyword evidence="5" id="KW-0812">Transmembrane</keyword>
<gene>
    <name evidence="9" type="ordered locus">Emtol_3586</name>
</gene>
<comment type="subcellular location">
    <subcellularLocation>
        <location evidence="1">Cell outer membrane</location>
    </subcellularLocation>
</comment>
<keyword evidence="10" id="KW-1185">Reference proteome</keyword>
<evidence type="ECO:0000256" key="8">
    <source>
        <dbReference type="SAM" id="Coils"/>
    </source>
</evidence>
<proteinExistence type="inferred from homology"/>
<sequence>MKQLSTLLTFVLLLKGFLVSGQTSLQSCIDLAERNNPQAKLLPLVAEAEALQIAALNKNYLPQTSVGGQATWQSAVTSLPISLPNIKVPTISKDQYKATLEVTQTVWDGGLTKSQKQIATASANADSRNIESNLYLIREQISNLYFGILLAEKQFQNTEIIKNDIESQLKKQSANLDNGTAIKSNLMMLEARLIELKQQQREIKSRKLAALKGLSILTGKEFLENTVLEEPRLAMAENAGIDRPELKYFDAQKSLAEANKLGIKSKYAPKLNLFATGGYGRPGLNMLSPDFATYFIGGVSLRIPLSNFYLKTKTSDLRQIDINKEKIEQQKALFLQQTQLKLATQNEDFLKLQDQIKEDQRLIEIRGYMKKVAENRLENGMITVSDYITEVDNESIAKQNLSLHQIQQMQIINNIKILKGN</sequence>
<feature type="coiled-coil region" evidence="8">
    <location>
        <begin position="310"/>
        <end position="355"/>
    </location>
</feature>
<dbReference type="PROSITE" id="PS51257">
    <property type="entry name" value="PROKAR_LIPOPROTEIN"/>
    <property type="match status" value="1"/>
</dbReference>
<evidence type="ECO:0000313" key="10">
    <source>
        <dbReference type="Proteomes" id="UP000002875"/>
    </source>
</evidence>
<evidence type="ECO:0000256" key="5">
    <source>
        <dbReference type="ARBA" id="ARBA00022692"/>
    </source>
</evidence>
<evidence type="ECO:0000256" key="3">
    <source>
        <dbReference type="ARBA" id="ARBA00022448"/>
    </source>
</evidence>
<dbReference type="Pfam" id="PF02321">
    <property type="entry name" value="OEP"/>
    <property type="match status" value="1"/>
</dbReference>
<evidence type="ECO:0000313" key="9">
    <source>
        <dbReference type="EMBL" id="AFK04712.1"/>
    </source>
</evidence>
<dbReference type="PANTHER" id="PTHR30026">
    <property type="entry name" value="OUTER MEMBRANE PROTEIN TOLC"/>
    <property type="match status" value="1"/>
</dbReference>
<name>A0ABN4ASN6_EMTOG</name>
<dbReference type="RefSeq" id="WP_015030401.1">
    <property type="nucleotide sequence ID" value="NC_018748.1"/>
</dbReference>
<protein>
    <submittedName>
        <fullName evidence="9">Outer membrane efflux protein</fullName>
    </submittedName>
</protein>
<dbReference type="InterPro" id="IPR051906">
    <property type="entry name" value="TolC-like"/>
</dbReference>
<comment type="similarity">
    <text evidence="2">Belongs to the outer membrane factor (OMF) (TC 1.B.17) family.</text>
</comment>
<reference evidence="9 10" key="1">
    <citation type="submission" date="2011-07" db="EMBL/GenBank/DDBJ databases">
        <title>The complete genome of chromosome of Emticicia oligotrophica DSM 17448.</title>
        <authorList>
            <consortium name="US DOE Joint Genome Institute (JGI-PGF)"/>
            <person name="Lucas S."/>
            <person name="Han J."/>
            <person name="Lapidus A."/>
            <person name="Bruce D."/>
            <person name="Goodwin L."/>
            <person name="Pitluck S."/>
            <person name="Peters L."/>
            <person name="Kyrpides N."/>
            <person name="Mavromatis K."/>
            <person name="Ivanova N."/>
            <person name="Ovchinnikova G."/>
            <person name="Teshima H."/>
            <person name="Detter J.C."/>
            <person name="Tapia R."/>
            <person name="Han C."/>
            <person name="Land M."/>
            <person name="Hauser L."/>
            <person name="Markowitz V."/>
            <person name="Cheng J.-F."/>
            <person name="Hugenholtz P."/>
            <person name="Woyke T."/>
            <person name="Wu D."/>
            <person name="Tindall B."/>
            <person name="Pomrenke H."/>
            <person name="Brambilla E."/>
            <person name="Klenk H.-P."/>
            <person name="Eisen J.A."/>
        </authorList>
    </citation>
    <scope>NUCLEOTIDE SEQUENCE [LARGE SCALE GENOMIC DNA]</scope>
    <source>
        <strain evidence="9 10">DSM 17448</strain>
    </source>
</reference>
<evidence type="ECO:0000256" key="2">
    <source>
        <dbReference type="ARBA" id="ARBA00007613"/>
    </source>
</evidence>
<accession>A0ABN4ASN6</accession>
<dbReference type="InterPro" id="IPR003423">
    <property type="entry name" value="OMP_efflux"/>
</dbReference>
<evidence type="ECO:0000256" key="1">
    <source>
        <dbReference type="ARBA" id="ARBA00004442"/>
    </source>
</evidence>